<dbReference type="InterPro" id="IPR004843">
    <property type="entry name" value="Calcineurin-like_PHP"/>
</dbReference>
<dbReference type="EC" id="3.1.3.16" evidence="2"/>
<evidence type="ECO:0000256" key="1">
    <source>
        <dbReference type="ARBA" id="ARBA00001936"/>
    </source>
</evidence>
<feature type="domain" description="Calcineurin-like phosphoesterase" evidence="6">
    <location>
        <begin position="4"/>
        <end position="99"/>
    </location>
</feature>
<gene>
    <name evidence="7" type="ORF">D915_006005</name>
</gene>
<dbReference type="PRINTS" id="PR00114">
    <property type="entry name" value="STPHPHTASE"/>
</dbReference>
<accession>A0A4E0R8B8</accession>
<dbReference type="InterPro" id="IPR047129">
    <property type="entry name" value="PPA2-like"/>
</dbReference>
<evidence type="ECO:0000256" key="3">
    <source>
        <dbReference type="ARBA" id="ARBA00022723"/>
    </source>
</evidence>
<name>A0A4E0R8B8_FASHE</name>
<sequence length="109" mass="12366">MAISAFDYLPLTASVDNSVFYLLSGPSPSIYTLRQIRALDCIEEVPYESPMYDLLWSDPDDRVSWGKSPRVAGRTFGQDISETFNHSKTLTLVSRAHQLSMEGLPWRHD</sequence>
<dbReference type="InterPro" id="IPR006186">
    <property type="entry name" value="Ser/Thr-sp_prot-phosphatase"/>
</dbReference>
<evidence type="ECO:0000256" key="5">
    <source>
        <dbReference type="ARBA" id="ARBA00023211"/>
    </source>
</evidence>
<dbReference type="Proteomes" id="UP000230066">
    <property type="component" value="Unassembled WGS sequence"/>
</dbReference>
<dbReference type="PANTHER" id="PTHR45619">
    <property type="entry name" value="SERINE/THREONINE-PROTEIN PHOSPHATASE PP2A-RELATED"/>
    <property type="match status" value="1"/>
</dbReference>
<dbReference type="SUPFAM" id="SSF56300">
    <property type="entry name" value="Metallo-dependent phosphatases"/>
    <property type="match status" value="1"/>
</dbReference>
<keyword evidence="5" id="KW-0464">Manganese</keyword>
<proteinExistence type="predicted"/>
<dbReference type="Gene3D" id="3.60.21.10">
    <property type="match status" value="1"/>
</dbReference>
<reference evidence="7" key="1">
    <citation type="submission" date="2019-03" db="EMBL/GenBank/DDBJ databases">
        <title>Improved annotation for the trematode Fasciola hepatica.</title>
        <authorList>
            <person name="Choi Y.-J."/>
            <person name="Martin J."/>
            <person name="Mitreva M."/>
        </authorList>
    </citation>
    <scope>NUCLEOTIDE SEQUENCE [LARGE SCALE GENOMIC DNA]</scope>
</reference>
<evidence type="ECO:0000256" key="4">
    <source>
        <dbReference type="ARBA" id="ARBA00022801"/>
    </source>
</evidence>
<keyword evidence="4" id="KW-0378">Hydrolase</keyword>
<evidence type="ECO:0000313" key="7">
    <source>
        <dbReference type="EMBL" id="THD23206.1"/>
    </source>
</evidence>
<evidence type="ECO:0000256" key="2">
    <source>
        <dbReference type="ARBA" id="ARBA00013081"/>
    </source>
</evidence>
<evidence type="ECO:0000259" key="6">
    <source>
        <dbReference type="Pfam" id="PF00149"/>
    </source>
</evidence>
<keyword evidence="3" id="KW-0479">Metal-binding</keyword>
<protein>
    <recommendedName>
        <fullName evidence="2">protein-serine/threonine phosphatase</fullName>
        <ecNumber evidence="2">3.1.3.16</ecNumber>
    </recommendedName>
</protein>
<evidence type="ECO:0000313" key="8">
    <source>
        <dbReference type="Proteomes" id="UP000230066"/>
    </source>
</evidence>
<dbReference type="GO" id="GO:0004722">
    <property type="term" value="F:protein serine/threonine phosphatase activity"/>
    <property type="evidence" value="ECO:0007669"/>
    <property type="project" value="UniProtKB-EC"/>
</dbReference>
<dbReference type="AlphaFoldDB" id="A0A4E0R8B8"/>
<organism evidence="7 8">
    <name type="scientific">Fasciola hepatica</name>
    <name type="common">Liver fluke</name>
    <dbReference type="NCBI Taxonomy" id="6192"/>
    <lineage>
        <taxon>Eukaryota</taxon>
        <taxon>Metazoa</taxon>
        <taxon>Spiralia</taxon>
        <taxon>Lophotrochozoa</taxon>
        <taxon>Platyhelminthes</taxon>
        <taxon>Trematoda</taxon>
        <taxon>Digenea</taxon>
        <taxon>Plagiorchiida</taxon>
        <taxon>Echinostomata</taxon>
        <taxon>Echinostomatoidea</taxon>
        <taxon>Fasciolidae</taxon>
        <taxon>Fasciola</taxon>
    </lineage>
</organism>
<comment type="caution">
    <text evidence="7">The sequence shown here is derived from an EMBL/GenBank/DDBJ whole genome shotgun (WGS) entry which is preliminary data.</text>
</comment>
<keyword evidence="8" id="KW-1185">Reference proteome</keyword>
<dbReference type="InterPro" id="IPR029052">
    <property type="entry name" value="Metallo-depent_PP-like"/>
</dbReference>
<comment type="cofactor">
    <cofactor evidence="1">
        <name>Mn(2+)</name>
        <dbReference type="ChEBI" id="CHEBI:29035"/>
    </cofactor>
</comment>
<dbReference type="Pfam" id="PF00149">
    <property type="entry name" value="Metallophos"/>
    <property type="match status" value="1"/>
</dbReference>
<dbReference type="GO" id="GO:0046872">
    <property type="term" value="F:metal ion binding"/>
    <property type="evidence" value="ECO:0007669"/>
    <property type="project" value="UniProtKB-KW"/>
</dbReference>
<dbReference type="EMBL" id="JXXN02002271">
    <property type="protein sequence ID" value="THD23206.1"/>
    <property type="molecule type" value="Genomic_DNA"/>
</dbReference>